<gene>
    <name evidence="2" type="ORF">CEXT_256561</name>
</gene>
<evidence type="ECO:0000313" key="2">
    <source>
        <dbReference type="EMBL" id="GIY17629.1"/>
    </source>
</evidence>
<name>A0AAV4R7D9_CAEEX</name>
<feature type="region of interest" description="Disordered" evidence="1">
    <location>
        <begin position="69"/>
        <end position="101"/>
    </location>
</feature>
<protein>
    <submittedName>
        <fullName evidence="2">Uncharacterized protein</fullName>
    </submittedName>
</protein>
<keyword evidence="3" id="KW-1185">Reference proteome</keyword>
<organism evidence="2 3">
    <name type="scientific">Caerostris extrusa</name>
    <name type="common">Bark spider</name>
    <name type="synonym">Caerostris bankana</name>
    <dbReference type="NCBI Taxonomy" id="172846"/>
    <lineage>
        <taxon>Eukaryota</taxon>
        <taxon>Metazoa</taxon>
        <taxon>Ecdysozoa</taxon>
        <taxon>Arthropoda</taxon>
        <taxon>Chelicerata</taxon>
        <taxon>Arachnida</taxon>
        <taxon>Araneae</taxon>
        <taxon>Araneomorphae</taxon>
        <taxon>Entelegynae</taxon>
        <taxon>Araneoidea</taxon>
        <taxon>Araneidae</taxon>
        <taxon>Caerostris</taxon>
    </lineage>
</organism>
<sequence>MILILKRKSEYSFSISRENPVYHVGRKIKKKNPEICCTTCEHFICHKRNPYSSRSALFLPRLNRKRTIDDHPQFEGASGSNEKKRGHSIRMHGTSSRCRDKERHSRYYTPFLILHHPLPLS</sequence>
<evidence type="ECO:0000313" key="3">
    <source>
        <dbReference type="Proteomes" id="UP001054945"/>
    </source>
</evidence>
<reference evidence="2 3" key="1">
    <citation type="submission" date="2021-06" db="EMBL/GenBank/DDBJ databases">
        <title>Caerostris extrusa draft genome.</title>
        <authorList>
            <person name="Kono N."/>
            <person name="Arakawa K."/>
        </authorList>
    </citation>
    <scope>NUCLEOTIDE SEQUENCE [LARGE SCALE GENOMIC DNA]</scope>
</reference>
<dbReference type="AlphaFoldDB" id="A0AAV4R7D9"/>
<comment type="caution">
    <text evidence="2">The sequence shown here is derived from an EMBL/GenBank/DDBJ whole genome shotgun (WGS) entry which is preliminary data.</text>
</comment>
<dbReference type="Proteomes" id="UP001054945">
    <property type="component" value="Unassembled WGS sequence"/>
</dbReference>
<proteinExistence type="predicted"/>
<accession>A0AAV4R7D9</accession>
<dbReference type="EMBL" id="BPLR01007527">
    <property type="protein sequence ID" value="GIY17629.1"/>
    <property type="molecule type" value="Genomic_DNA"/>
</dbReference>
<evidence type="ECO:0000256" key="1">
    <source>
        <dbReference type="SAM" id="MobiDB-lite"/>
    </source>
</evidence>